<dbReference type="AlphaFoldDB" id="A0A4R2KV44"/>
<dbReference type="Proteomes" id="UP000294919">
    <property type="component" value="Unassembled WGS sequence"/>
</dbReference>
<reference evidence="1 2" key="1">
    <citation type="submission" date="2019-03" db="EMBL/GenBank/DDBJ databases">
        <title>Genomic Encyclopedia of Type Strains, Phase IV (KMG-IV): sequencing the most valuable type-strain genomes for metagenomic binning, comparative biology and taxonomic classification.</title>
        <authorList>
            <person name="Goeker M."/>
        </authorList>
    </citation>
    <scope>NUCLEOTIDE SEQUENCE [LARGE SCALE GENOMIC DNA]</scope>
    <source>
        <strain evidence="1 2">DSM 102940</strain>
    </source>
</reference>
<proteinExistence type="predicted"/>
<accession>A0A4R2KV44</accession>
<sequence>MVYVILLLLVVLVTKSLFLDDVKVIGDALVFKQFVEKSVDEEEKYNGFLKKHGVTTYKVVSIKKVEKEGTSSIIAYDNAGKKGNAIEIQGAYVAKIRGYLFHVIPYKEFKVKSEWTKEQ</sequence>
<evidence type="ECO:0000313" key="2">
    <source>
        <dbReference type="Proteomes" id="UP000294919"/>
    </source>
</evidence>
<evidence type="ECO:0000313" key="1">
    <source>
        <dbReference type="EMBL" id="TCO75036.1"/>
    </source>
</evidence>
<gene>
    <name evidence="1" type="ORF">EV214_110110</name>
</gene>
<organism evidence="1 2">
    <name type="scientific">Marinisporobacter balticus</name>
    <dbReference type="NCBI Taxonomy" id="2018667"/>
    <lineage>
        <taxon>Bacteria</taxon>
        <taxon>Bacillati</taxon>
        <taxon>Bacillota</taxon>
        <taxon>Clostridia</taxon>
        <taxon>Peptostreptococcales</taxon>
        <taxon>Thermotaleaceae</taxon>
        <taxon>Marinisporobacter</taxon>
    </lineage>
</organism>
<name>A0A4R2KV44_9FIRM</name>
<comment type="caution">
    <text evidence="1">The sequence shown here is derived from an EMBL/GenBank/DDBJ whole genome shotgun (WGS) entry which is preliminary data.</text>
</comment>
<dbReference type="EMBL" id="SLWV01000010">
    <property type="protein sequence ID" value="TCO75036.1"/>
    <property type="molecule type" value="Genomic_DNA"/>
</dbReference>
<protein>
    <submittedName>
        <fullName evidence="1">Uncharacterized protein</fullName>
    </submittedName>
</protein>
<keyword evidence="2" id="KW-1185">Reference proteome</keyword>